<proteinExistence type="predicted"/>
<dbReference type="EMBL" id="CP120733">
    <property type="protein sequence ID" value="WFD10743.1"/>
    <property type="molecule type" value="Genomic_DNA"/>
</dbReference>
<accession>A0ABY8ECT2</accession>
<evidence type="ECO:0000259" key="4">
    <source>
        <dbReference type="SMART" id="SM00852"/>
    </source>
</evidence>
<dbReference type="Pfam" id="PF00994">
    <property type="entry name" value="MoCF_biosynth"/>
    <property type="match status" value="1"/>
</dbReference>
<dbReference type="InterPro" id="IPR001453">
    <property type="entry name" value="MoaB/Mog_dom"/>
</dbReference>
<dbReference type="Proteomes" id="UP001222800">
    <property type="component" value="Chromosome"/>
</dbReference>
<dbReference type="PROSITE" id="PS01078">
    <property type="entry name" value="MOCF_BIOSYNTHESIS_1"/>
    <property type="match status" value="1"/>
</dbReference>
<evidence type="ECO:0000256" key="1">
    <source>
        <dbReference type="ARBA" id="ARBA00003487"/>
    </source>
</evidence>
<dbReference type="PANTHER" id="PTHR43764:SF1">
    <property type="entry name" value="MOLYBDOPTERIN MOLYBDOTRANSFERASE"/>
    <property type="match status" value="1"/>
</dbReference>
<dbReference type="RefSeq" id="WP_277732710.1">
    <property type="nucleotide sequence ID" value="NZ_CP120733.1"/>
</dbReference>
<dbReference type="CDD" id="cd00886">
    <property type="entry name" value="MogA_MoaB"/>
    <property type="match status" value="1"/>
</dbReference>
<dbReference type="SUPFAM" id="SSF53218">
    <property type="entry name" value="Molybdenum cofactor biosynthesis proteins"/>
    <property type="match status" value="1"/>
</dbReference>
<gene>
    <name evidence="5" type="ORF">P4S50_01320</name>
</gene>
<organism evidence="5 6">
    <name type="scientific">Tepidibacter hydrothermalis</name>
    <dbReference type="NCBI Taxonomy" id="3036126"/>
    <lineage>
        <taxon>Bacteria</taxon>
        <taxon>Bacillati</taxon>
        <taxon>Bacillota</taxon>
        <taxon>Clostridia</taxon>
        <taxon>Peptostreptococcales</taxon>
        <taxon>Peptostreptococcaceae</taxon>
        <taxon>Tepidibacter</taxon>
    </lineage>
</organism>
<sequence length="163" mass="17933">MFNVGIITASDKGYIGERKDESGKLIDEIVTNNGYAVKKYVILPDEEEALFNEMVHMSDDLNIDLILTTGGTGFSERDVTPEATRKAVDRLAPGISEAMRYYSLSITKRAMLSRGVSGIRNKTLIVNLPGSPKAVKESLEYIIDSIHHGIEILKGKTGECARK</sequence>
<protein>
    <submittedName>
        <fullName evidence="5">MogA/MoaB family molybdenum cofactor biosynthesis protein</fullName>
    </submittedName>
</protein>
<dbReference type="NCBIfam" id="TIGR00177">
    <property type="entry name" value="molyb_syn"/>
    <property type="match status" value="1"/>
</dbReference>
<comment type="pathway">
    <text evidence="2">Cofactor biosynthesis; molybdopterin biosynthesis.</text>
</comment>
<feature type="domain" description="MoaB/Mog" evidence="4">
    <location>
        <begin position="5"/>
        <end position="149"/>
    </location>
</feature>
<dbReference type="SMART" id="SM00852">
    <property type="entry name" value="MoCF_biosynth"/>
    <property type="match status" value="1"/>
</dbReference>
<keyword evidence="3" id="KW-0501">Molybdenum cofactor biosynthesis</keyword>
<comment type="function">
    <text evidence="1">May be involved in the biosynthesis of molybdopterin.</text>
</comment>
<keyword evidence="6" id="KW-1185">Reference proteome</keyword>
<name>A0ABY8ECT2_9FIRM</name>
<evidence type="ECO:0000313" key="5">
    <source>
        <dbReference type="EMBL" id="WFD10743.1"/>
    </source>
</evidence>
<evidence type="ECO:0000313" key="6">
    <source>
        <dbReference type="Proteomes" id="UP001222800"/>
    </source>
</evidence>
<dbReference type="Gene3D" id="3.40.980.10">
    <property type="entry name" value="MoaB/Mog-like domain"/>
    <property type="match status" value="1"/>
</dbReference>
<dbReference type="PANTHER" id="PTHR43764">
    <property type="entry name" value="MOLYBDENUM COFACTOR BIOSYNTHESIS"/>
    <property type="match status" value="1"/>
</dbReference>
<evidence type="ECO:0000256" key="3">
    <source>
        <dbReference type="ARBA" id="ARBA00023150"/>
    </source>
</evidence>
<dbReference type="InterPro" id="IPR008284">
    <property type="entry name" value="MoCF_biosynth_CS"/>
</dbReference>
<reference evidence="5 6" key="1">
    <citation type="submission" date="2023-03" db="EMBL/GenBank/DDBJ databases">
        <title>Complete genome sequence of Tepidibacter sp. SWIR-1, isolated from a deep-sea hydrothermal vent.</title>
        <authorList>
            <person name="Li X."/>
        </authorList>
    </citation>
    <scope>NUCLEOTIDE SEQUENCE [LARGE SCALE GENOMIC DNA]</scope>
    <source>
        <strain evidence="5 6">SWIR-1</strain>
    </source>
</reference>
<dbReference type="InterPro" id="IPR036425">
    <property type="entry name" value="MoaB/Mog-like_dom_sf"/>
</dbReference>
<evidence type="ECO:0000256" key="2">
    <source>
        <dbReference type="ARBA" id="ARBA00005046"/>
    </source>
</evidence>
<dbReference type="InterPro" id="IPR051920">
    <property type="entry name" value="MPT_Adenylyltrnsfr/MoaC-Rel"/>
</dbReference>